<dbReference type="PANTHER" id="PTHR11527">
    <property type="entry name" value="HEAT-SHOCK PROTEIN 20 FAMILY MEMBER"/>
    <property type="match status" value="1"/>
</dbReference>
<feature type="region of interest" description="Disordered" evidence="4">
    <location>
        <begin position="1"/>
        <end position="27"/>
    </location>
</feature>
<reference evidence="6" key="1">
    <citation type="submission" date="2020-07" db="EMBL/GenBank/DDBJ databases">
        <title>Ethylene signaling mediates host invasion by parasitic plants.</title>
        <authorList>
            <person name="Yoshida S."/>
        </authorList>
    </citation>
    <scope>NUCLEOTIDE SEQUENCE</scope>
    <source>
        <strain evidence="6">Okayama</strain>
    </source>
</reference>
<evidence type="ECO:0000256" key="3">
    <source>
        <dbReference type="RuleBase" id="RU003616"/>
    </source>
</evidence>
<dbReference type="Gene3D" id="2.60.40.790">
    <property type="match status" value="1"/>
</dbReference>
<comment type="caution">
    <text evidence="6">The sequence shown here is derived from an EMBL/GenBank/DDBJ whole genome shotgun (WGS) entry which is preliminary data.</text>
</comment>
<dbReference type="OrthoDB" id="5511210at2759"/>
<gene>
    <name evidence="6" type="ORF">PHJA_000227700</name>
</gene>
<accession>A0A830B845</accession>
<evidence type="ECO:0000259" key="5">
    <source>
        <dbReference type="PROSITE" id="PS01031"/>
    </source>
</evidence>
<keyword evidence="7" id="KW-1185">Reference proteome</keyword>
<dbReference type="AlphaFoldDB" id="A0A830B845"/>
<sequence>DQRREEQGAGGEERHVAPHRESSDKFLRRFRLPGNAKLGEVKAAMENGVLTVTVPKEEVKKPETKAIDISS</sequence>
<organism evidence="6 7">
    <name type="scientific">Phtheirospermum japonicum</name>
    <dbReference type="NCBI Taxonomy" id="374723"/>
    <lineage>
        <taxon>Eukaryota</taxon>
        <taxon>Viridiplantae</taxon>
        <taxon>Streptophyta</taxon>
        <taxon>Embryophyta</taxon>
        <taxon>Tracheophyta</taxon>
        <taxon>Spermatophyta</taxon>
        <taxon>Magnoliopsida</taxon>
        <taxon>eudicotyledons</taxon>
        <taxon>Gunneridae</taxon>
        <taxon>Pentapetalae</taxon>
        <taxon>asterids</taxon>
        <taxon>lamiids</taxon>
        <taxon>Lamiales</taxon>
        <taxon>Orobanchaceae</taxon>
        <taxon>Orobanchaceae incertae sedis</taxon>
        <taxon>Phtheirospermum</taxon>
    </lineage>
</organism>
<evidence type="ECO:0000256" key="4">
    <source>
        <dbReference type="SAM" id="MobiDB-lite"/>
    </source>
</evidence>
<dbReference type="PROSITE" id="PS01031">
    <property type="entry name" value="SHSP"/>
    <property type="match status" value="1"/>
</dbReference>
<feature type="non-terminal residue" evidence="6">
    <location>
        <position position="1"/>
    </location>
</feature>
<dbReference type="Pfam" id="PF00011">
    <property type="entry name" value="HSP20"/>
    <property type="match status" value="1"/>
</dbReference>
<evidence type="ECO:0000256" key="1">
    <source>
        <dbReference type="ARBA" id="ARBA00023016"/>
    </source>
</evidence>
<keyword evidence="1 6" id="KW-0346">Stress response</keyword>
<dbReference type="InterPro" id="IPR008978">
    <property type="entry name" value="HSP20-like_chaperone"/>
</dbReference>
<evidence type="ECO:0000256" key="2">
    <source>
        <dbReference type="PROSITE-ProRule" id="PRU00285"/>
    </source>
</evidence>
<dbReference type="EMBL" id="BMAC01000024">
    <property type="protein sequence ID" value="GFP80844.1"/>
    <property type="molecule type" value="Genomic_DNA"/>
</dbReference>
<evidence type="ECO:0000313" key="6">
    <source>
        <dbReference type="EMBL" id="GFP80844.1"/>
    </source>
</evidence>
<dbReference type="SUPFAM" id="SSF49764">
    <property type="entry name" value="HSP20-like chaperones"/>
    <property type="match status" value="1"/>
</dbReference>
<feature type="domain" description="SHSP" evidence="5">
    <location>
        <begin position="1"/>
        <end position="71"/>
    </location>
</feature>
<dbReference type="InterPro" id="IPR031107">
    <property type="entry name" value="Small_HSP"/>
</dbReference>
<protein>
    <submittedName>
        <fullName evidence="6">18.1 kDa class i heat shock protein</fullName>
    </submittedName>
</protein>
<comment type="similarity">
    <text evidence="2 3">Belongs to the small heat shock protein (HSP20) family.</text>
</comment>
<name>A0A830B845_9LAMI</name>
<proteinExistence type="inferred from homology"/>
<evidence type="ECO:0000313" key="7">
    <source>
        <dbReference type="Proteomes" id="UP000653305"/>
    </source>
</evidence>
<dbReference type="InterPro" id="IPR002068">
    <property type="entry name" value="A-crystallin/Hsp20_dom"/>
</dbReference>
<dbReference type="Proteomes" id="UP000653305">
    <property type="component" value="Unassembled WGS sequence"/>
</dbReference>